<dbReference type="Pfam" id="PF03107">
    <property type="entry name" value="C1_2"/>
    <property type="match status" value="3"/>
</dbReference>
<evidence type="ECO:0000313" key="5">
    <source>
        <dbReference type="Proteomes" id="UP001370490"/>
    </source>
</evidence>
<dbReference type="PANTHER" id="PTHR46288">
    <property type="entry name" value="PHORBOL-ESTER/DAG-TYPE DOMAIN-CONTAINING PROTEIN"/>
    <property type="match status" value="1"/>
</dbReference>
<gene>
    <name evidence="4" type="ORF">RJ641_015057</name>
</gene>
<evidence type="ECO:0000256" key="2">
    <source>
        <dbReference type="SAM" id="MobiDB-lite"/>
    </source>
</evidence>
<feature type="domain" description="DC1" evidence="3">
    <location>
        <begin position="71"/>
        <end position="119"/>
    </location>
</feature>
<dbReference type="SUPFAM" id="SSF57889">
    <property type="entry name" value="Cysteine-rich domain"/>
    <property type="match status" value="1"/>
</dbReference>
<reference evidence="4 5" key="1">
    <citation type="submission" date="2023-12" db="EMBL/GenBank/DDBJ databases">
        <title>A high-quality genome assembly for Dillenia turbinata (Dilleniales).</title>
        <authorList>
            <person name="Chanderbali A."/>
        </authorList>
    </citation>
    <scope>NUCLEOTIDE SEQUENCE [LARGE SCALE GENOMIC DNA]</scope>
    <source>
        <strain evidence="4">LSX21</strain>
        <tissue evidence="4">Leaf</tissue>
    </source>
</reference>
<evidence type="ECO:0000313" key="4">
    <source>
        <dbReference type="EMBL" id="KAK6921379.1"/>
    </source>
</evidence>
<feature type="region of interest" description="Disordered" evidence="2">
    <location>
        <begin position="295"/>
        <end position="318"/>
    </location>
</feature>
<feature type="domain" description="DC1" evidence="3">
    <location>
        <begin position="13"/>
        <end position="61"/>
    </location>
</feature>
<proteinExistence type="predicted"/>
<evidence type="ECO:0000259" key="3">
    <source>
        <dbReference type="Pfam" id="PF03107"/>
    </source>
</evidence>
<feature type="domain" description="DC1" evidence="3">
    <location>
        <begin position="128"/>
        <end position="177"/>
    </location>
</feature>
<accession>A0AAN8UY48</accession>
<dbReference type="InterPro" id="IPR046349">
    <property type="entry name" value="C1-like_sf"/>
</dbReference>
<dbReference type="EMBL" id="JBAMMX010000020">
    <property type="protein sequence ID" value="KAK6921379.1"/>
    <property type="molecule type" value="Genomic_DNA"/>
</dbReference>
<comment type="caution">
    <text evidence="4">The sequence shown here is derived from an EMBL/GenBank/DDBJ whole genome shotgun (WGS) entry which is preliminary data.</text>
</comment>
<evidence type="ECO:0000256" key="1">
    <source>
        <dbReference type="ARBA" id="ARBA00022737"/>
    </source>
</evidence>
<name>A0AAN8UY48_9MAGN</name>
<sequence length="336" mass="36485">MGKVEFDLHKTHFSHPHLLELSYYDSHQPQPQNQCSGCKLLLSSGWVYTCKPCNFTLHTSCTQIPQLITHPCHSLHPLSLLPKPAYSAGFFSCDACGHRGDAFCYHCRDCDFDIHVTCAEKPLTVNHPSHAHQLSLFFYPPYDAKGGFSCDLCGRLGTNHWLYRCGGCEFDAHLDCATSLAPGVQVQSQQPQPLRHYHTFPGPNQVMTQPSGPQTGPGRPNHYYMHSASMGAVTNYQPAAQSATNYQRAVMNYPQYTATNYQQPVNNSTGGGLMDAAVQGMVDGAAQQAGQNFVQSFTGRGGNGGDSNNNDGNSSSSSILDVEASLVSGLFGNSSN</sequence>
<organism evidence="4 5">
    <name type="scientific">Dillenia turbinata</name>
    <dbReference type="NCBI Taxonomy" id="194707"/>
    <lineage>
        <taxon>Eukaryota</taxon>
        <taxon>Viridiplantae</taxon>
        <taxon>Streptophyta</taxon>
        <taxon>Embryophyta</taxon>
        <taxon>Tracheophyta</taxon>
        <taxon>Spermatophyta</taxon>
        <taxon>Magnoliopsida</taxon>
        <taxon>eudicotyledons</taxon>
        <taxon>Gunneridae</taxon>
        <taxon>Pentapetalae</taxon>
        <taxon>Dilleniales</taxon>
        <taxon>Dilleniaceae</taxon>
        <taxon>Dillenia</taxon>
    </lineage>
</organism>
<dbReference type="PANTHER" id="PTHR46288:SF80">
    <property type="entry name" value="CYSTEINE_HISTIDINE-RICH C1 DOMAIN FAMILY PROTEIN"/>
    <property type="match status" value="1"/>
</dbReference>
<dbReference type="InterPro" id="IPR004146">
    <property type="entry name" value="DC1"/>
</dbReference>
<protein>
    <submittedName>
        <fullName evidence="4">DC1</fullName>
    </submittedName>
</protein>
<keyword evidence="1" id="KW-0677">Repeat</keyword>
<dbReference type="Proteomes" id="UP001370490">
    <property type="component" value="Unassembled WGS sequence"/>
</dbReference>
<dbReference type="AlphaFoldDB" id="A0AAN8UY48"/>
<feature type="compositionally biased region" description="Low complexity" evidence="2">
    <location>
        <begin position="306"/>
        <end position="318"/>
    </location>
</feature>
<keyword evidence="5" id="KW-1185">Reference proteome</keyword>